<dbReference type="AlphaFoldDB" id="A0A645J799"/>
<comment type="caution">
    <text evidence="1">The sequence shown here is derived from an EMBL/GenBank/DDBJ whole genome shotgun (WGS) entry which is preliminary data.</text>
</comment>
<sequence length="128" mass="14065">MILEVSVDGHREQWILILELALALLDTFWVELPVLGLADEIGVDRNDRIIPLQPGAAIQGIEIRFYVAIFDFGMAAQIGGTDFLDHAASFGFIDDIEAFTDAGYFRTFTDDIVGQPVQGTYAVTDVGQ</sequence>
<dbReference type="EMBL" id="VSSQ01133173">
    <property type="protein sequence ID" value="MPN59306.1"/>
    <property type="molecule type" value="Genomic_DNA"/>
</dbReference>
<organism evidence="1">
    <name type="scientific">bioreactor metagenome</name>
    <dbReference type="NCBI Taxonomy" id="1076179"/>
    <lineage>
        <taxon>unclassified sequences</taxon>
        <taxon>metagenomes</taxon>
        <taxon>ecological metagenomes</taxon>
    </lineage>
</organism>
<evidence type="ECO:0000313" key="1">
    <source>
        <dbReference type="EMBL" id="MPN59306.1"/>
    </source>
</evidence>
<proteinExistence type="predicted"/>
<name>A0A645J799_9ZZZZ</name>
<accession>A0A645J799</accession>
<gene>
    <name evidence="1" type="ORF">SDC9_207027</name>
</gene>
<protein>
    <submittedName>
        <fullName evidence="1">Uncharacterized protein</fullName>
    </submittedName>
</protein>
<reference evidence="1" key="1">
    <citation type="submission" date="2019-08" db="EMBL/GenBank/DDBJ databases">
        <authorList>
            <person name="Kucharzyk K."/>
            <person name="Murdoch R.W."/>
            <person name="Higgins S."/>
            <person name="Loffler F."/>
        </authorList>
    </citation>
    <scope>NUCLEOTIDE SEQUENCE</scope>
</reference>